<organism evidence="13 14">
    <name type="scientific">Dimorphilus gyrociliatus</name>
    <dbReference type="NCBI Taxonomy" id="2664684"/>
    <lineage>
        <taxon>Eukaryota</taxon>
        <taxon>Metazoa</taxon>
        <taxon>Spiralia</taxon>
        <taxon>Lophotrochozoa</taxon>
        <taxon>Annelida</taxon>
        <taxon>Polychaeta</taxon>
        <taxon>Polychaeta incertae sedis</taxon>
        <taxon>Dinophilidae</taxon>
        <taxon>Dimorphilus</taxon>
    </lineage>
</organism>
<evidence type="ECO:0000256" key="11">
    <source>
        <dbReference type="SAM" id="Coils"/>
    </source>
</evidence>
<comment type="function">
    <text evidence="10">Involved in transport from the ER to the Golgi apparatus as well as in intra-Golgi transport. It belongs to a super-family of proteins called t-SNAREs or soluble NSF (N-ethylmaleimide-sensitive factor) attachment protein receptor.</text>
</comment>
<evidence type="ECO:0000256" key="3">
    <source>
        <dbReference type="ARBA" id="ARBA00015612"/>
    </source>
</evidence>
<evidence type="ECO:0000256" key="9">
    <source>
        <dbReference type="ARBA" id="ARBA00023136"/>
    </source>
</evidence>
<keyword evidence="6 10" id="KW-0653">Protein transport</keyword>
<dbReference type="GO" id="GO:0000139">
    <property type="term" value="C:Golgi membrane"/>
    <property type="evidence" value="ECO:0007669"/>
    <property type="project" value="UniProtKB-SubCell"/>
</dbReference>
<dbReference type="CDD" id="cd15864">
    <property type="entry name" value="SNARE_GS28"/>
    <property type="match status" value="1"/>
</dbReference>
<dbReference type="GO" id="GO:0006906">
    <property type="term" value="P:vesicle fusion"/>
    <property type="evidence" value="ECO:0007669"/>
    <property type="project" value="TreeGrafter"/>
</dbReference>
<dbReference type="GO" id="GO:0005484">
    <property type="term" value="F:SNAP receptor activity"/>
    <property type="evidence" value="ECO:0007669"/>
    <property type="project" value="TreeGrafter"/>
</dbReference>
<dbReference type="EMBL" id="CAJFCJ010000026">
    <property type="protein sequence ID" value="CAD5125385.1"/>
    <property type="molecule type" value="Genomic_DNA"/>
</dbReference>
<keyword evidence="8 10" id="KW-0333">Golgi apparatus</keyword>
<reference evidence="13 14" key="1">
    <citation type="submission" date="2020-08" db="EMBL/GenBank/DDBJ databases">
        <authorList>
            <person name="Hejnol A."/>
        </authorList>
    </citation>
    <scope>NUCLEOTIDE SEQUENCE [LARGE SCALE GENOMIC DNA]</scope>
</reference>
<keyword evidence="9 10" id="KW-0472">Membrane</keyword>
<keyword evidence="7 12" id="KW-1133">Transmembrane helix</keyword>
<dbReference type="GO" id="GO:0006888">
    <property type="term" value="P:endoplasmic reticulum to Golgi vesicle-mediated transport"/>
    <property type="evidence" value="ECO:0007669"/>
    <property type="project" value="InterPro"/>
</dbReference>
<keyword evidence="10" id="KW-0931">ER-Golgi transport</keyword>
<dbReference type="GO" id="GO:0048219">
    <property type="term" value="P:inter-Golgi cisterna vesicle-mediated transport"/>
    <property type="evidence" value="ECO:0007669"/>
    <property type="project" value="TreeGrafter"/>
</dbReference>
<evidence type="ECO:0000256" key="4">
    <source>
        <dbReference type="ARBA" id="ARBA00022448"/>
    </source>
</evidence>
<feature type="coiled-coil region" evidence="11">
    <location>
        <begin position="57"/>
        <end position="84"/>
    </location>
</feature>
<gene>
    <name evidence="13" type="ORF">DGYR_LOCUS12763</name>
</gene>
<keyword evidence="14" id="KW-1185">Reference proteome</keyword>
<dbReference type="PIRSF" id="PIRSF027109">
    <property type="entry name" value="Golgi_SNARE"/>
    <property type="match status" value="1"/>
</dbReference>
<sequence length="241" mass="27827">MDMGSHWEDLRKLARQLENEIDLKLVSFCKLGSNYGSHKDVSNDTSPLLNKSGDHMFHTMSMEIEQLLAKLTELNDRMSDYSQKLDGGSHNAALLHTLQRHRDILQDYSHDFNKTKSNVLACRQREQLLGSVRRDIDAYRTSIASGPNRRTDLYLKENEHLRNSERMIDEQINVAMATKENLQRQRGVFSSISNKMNSLANRFPVINSLVSRINIRKRRDSIIIACVIAICIILLLIYQFH</sequence>
<evidence type="ECO:0000256" key="6">
    <source>
        <dbReference type="ARBA" id="ARBA00022927"/>
    </source>
</evidence>
<comment type="caution">
    <text evidence="13">The sequence shown here is derived from an EMBL/GenBank/DDBJ whole genome shotgun (WGS) entry which is preliminary data.</text>
</comment>
<dbReference type="GO" id="GO:0005801">
    <property type="term" value="C:cis-Golgi network"/>
    <property type="evidence" value="ECO:0007669"/>
    <property type="project" value="InterPro"/>
</dbReference>
<dbReference type="GO" id="GO:0005797">
    <property type="term" value="C:Golgi medial cisterna"/>
    <property type="evidence" value="ECO:0007669"/>
    <property type="project" value="TreeGrafter"/>
</dbReference>
<evidence type="ECO:0000256" key="8">
    <source>
        <dbReference type="ARBA" id="ARBA00023034"/>
    </source>
</evidence>
<comment type="subcellular location">
    <subcellularLocation>
        <location evidence="1">Golgi apparatus membrane</location>
        <topology evidence="1">Single-pass type IV membrane protein</topology>
    </subcellularLocation>
</comment>
<feature type="transmembrane region" description="Helical" evidence="12">
    <location>
        <begin position="222"/>
        <end position="240"/>
    </location>
</feature>
<dbReference type="AlphaFoldDB" id="A0A7I8WB63"/>
<dbReference type="PANTHER" id="PTHR21094:SF2">
    <property type="entry name" value="GOLGI SNAP RECEPTOR COMPLEX MEMBER 1"/>
    <property type="match status" value="1"/>
</dbReference>
<keyword evidence="11" id="KW-0175">Coiled coil</keyword>
<proteinExistence type="inferred from homology"/>
<dbReference type="InterPro" id="IPR023601">
    <property type="entry name" value="Golgi_SNAP_su1"/>
</dbReference>
<evidence type="ECO:0000256" key="7">
    <source>
        <dbReference type="ARBA" id="ARBA00022989"/>
    </source>
</evidence>
<dbReference type="GO" id="GO:0015031">
    <property type="term" value="P:protein transport"/>
    <property type="evidence" value="ECO:0007669"/>
    <property type="project" value="UniProtKB-KW"/>
</dbReference>
<evidence type="ECO:0000313" key="14">
    <source>
        <dbReference type="Proteomes" id="UP000549394"/>
    </source>
</evidence>
<evidence type="ECO:0000256" key="2">
    <source>
        <dbReference type="ARBA" id="ARBA00008473"/>
    </source>
</evidence>
<comment type="similarity">
    <text evidence="2 10">Belongs to the GOSR1 family.</text>
</comment>
<evidence type="ECO:0000313" key="13">
    <source>
        <dbReference type="EMBL" id="CAD5125385.1"/>
    </source>
</evidence>
<dbReference type="Proteomes" id="UP000549394">
    <property type="component" value="Unassembled WGS sequence"/>
</dbReference>
<evidence type="ECO:0000256" key="10">
    <source>
        <dbReference type="PIRNR" id="PIRNR027109"/>
    </source>
</evidence>
<protein>
    <recommendedName>
        <fullName evidence="3 10">Golgi SNAP receptor complex member 1</fullName>
    </recommendedName>
</protein>
<keyword evidence="5 12" id="KW-0812">Transmembrane</keyword>
<keyword evidence="4 10" id="KW-0813">Transport</keyword>
<comment type="subunit">
    <text evidence="10">Component of several multiprotein Golgi SNARE complexes.</text>
</comment>
<dbReference type="GO" id="GO:0031201">
    <property type="term" value="C:SNARE complex"/>
    <property type="evidence" value="ECO:0007669"/>
    <property type="project" value="TreeGrafter"/>
</dbReference>
<accession>A0A7I8WB63</accession>
<dbReference type="Pfam" id="PF12352">
    <property type="entry name" value="V-SNARE_C"/>
    <property type="match status" value="1"/>
</dbReference>
<evidence type="ECO:0000256" key="5">
    <source>
        <dbReference type="ARBA" id="ARBA00022692"/>
    </source>
</evidence>
<dbReference type="OrthoDB" id="422156at2759"/>
<evidence type="ECO:0000256" key="1">
    <source>
        <dbReference type="ARBA" id="ARBA00004409"/>
    </source>
</evidence>
<dbReference type="PANTHER" id="PTHR21094">
    <property type="entry name" value="GOS-28 SNARE- RELATED"/>
    <property type="match status" value="1"/>
</dbReference>
<evidence type="ECO:0000256" key="12">
    <source>
        <dbReference type="SAM" id="Phobius"/>
    </source>
</evidence>
<name>A0A7I8WB63_9ANNE</name>